<evidence type="ECO:0000256" key="3">
    <source>
        <dbReference type="ARBA" id="ARBA00022679"/>
    </source>
</evidence>
<evidence type="ECO:0000256" key="8">
    <source>
        <dbReference type="ARBA" id="ARBA00023136"/>
    </source>
</evidence>
<keyword evidence="7 10" id="KW-0443">Lipid metabolism</keyword>
<accession>A0A2S2R3L1</accession>
<name>A0A2S2R3L1_9HEMI</name>
<dbReference type="GO" id="GO:0034626">
    <property type="term" value="P:fatty acid elongation, polyunsaturated fatty acid"/>
    <property type="evidence" value="ECO:0007669"/>
    <property type="project" value="TreeGrafter"/>
</dbReference>
<evidence type="ECO:0000313" key="13">
    <source>
        <dbReference type="RefSeq" id="XP_025416910.1"/>
    </source>
</evidence>
<evidence type="ECO:0000256" key="9">
    <source>
        <dbReference type="ARBA" id="ARBA00023160"/>
    </source>
</evidence>
<dbReference type="PROSITE" id="PS01188">
    <property type="entry name" value="ELO"/>
    <property type="match status" value="1"/>
</dbReference>
<feature type="transmembrane region" description="Helical" evidence="10">
    <location>
        <begin position="224"/>
        <end position="242"/>
    </location>
</feature>
<dbReference type="GO" id="GO:0042761">
    <property type="term" value="P:very long-chain fatty acid biosynthetic process"/>
    <property type="evidence" value="ECO:0007669"/>
    <property type="project" value="TreeGrafter"/>
</dbReference>
<keyword evidence="2 10" id="KW-0444">Lipid biosynthesis</keyword>
<evidence type="ECO:0000256" key="6">
    <source>
        <dbReference type="ARBA" id="ARBA00022989"/>
    </source>
</evidence>
<dbReference type="GO" id="GO:0005789">
    <property type="term" value="C:endoplasmic reticulum membrane"/>
    <property type="evidence" value="ECO:0007669"/>
    <property type="project" value="TreeGrafter"/>
</dbReference>
<dbReference type="InterPro" id="IPR030457">
    <property type="entry name" value="ELO_CS"/>
</dbReference>
<dbReference type="GO" id="GO:0019367">
    <property type="term" value="P:fatty acid elongation, saturated fatty acid"/>
    <property type="evidence" value="ECO:0007669"/>
    <property type="project" value="TreeGrafter"/>
</dbReference>
<dbReference type="AlphaFoldDB" id="A0A2S2R3L1"/>
<comment type="subcellular location">
    <subcellularLocation>
        <location evidence="1">Membrane</location>
        <topology evidence="1">Multi-pass membrane protein</topology>
    </subcellularLocation>
</comment>
<keyword evidence="6 10" id="KW-1133">Transmembrane helix</keyword>
<dbReference type="RefSeq" id="XP_025416910.1">
    <property type="nucleotide sequence ID" value="XM_025561125.1"/>
</dbReference>
<feature type="transmembrane region" description="Helical" evidence="10">
    <location>
        <begin position="249"/>
        <end position="266"/>
    </location>
</feature>
<feature type="transmembrane region" description="Helical" evidence="10">
    <location>
        <begin position="132"/>
        <end position="150"/>
    </location>
</feature>
<gene>
    <name evidence="11" type="primary">ELOVL4_4</name>
    <name evidence="13" type="synonym">LOC112688100</name>
    <name evidence="11" type="ORF">g.8774</name>
</gene>
<keyword evidence="9 10" id="KW-0275">Fatty acid biosynthesis</keyword>
<dbReference type="GO" id="GO:0009922">
    <property type="term" value="F:fatty acid elongase activity"/>
    <property type="evidence" value="ECO:0007669"/>
    <property type="project" value="UniProtKB-EC"/>
</dbReference>
<evidence type="ECO:0000256" key="5">
    <source>
        <dbReference type="ARBA" id="ARBA00022832"/>
    </source>
</evidence>
<keyword evidence="5 10" id="KW-0276">Fatty acid metabolism</keyword>
<protein>
    <recommendedName>
        <fullName evidence="10">Elongation of very long chain fatty acids protein</fullName>
        <ecNumber evidence="10">2.3.1.199</ecNumber>
    </recommendedName>
    <alternativeName>
        <fullName evidence="10">Very-long-chain 3-oxoacyl-CoA synthase</fullName>
    </alternativeName>
</protein>
<dbReference type="PANTHER" id="PTHR11157:SF103">
    <property type="entry name" value="ELONGATION OF VERY LONG CHAIN FATTY ACIDS PROTEIN"/>
    <property type="match status" value="1"/>
</dbReference>
<dbReference type="GO" id="GO:0034625">
    <property type="term" value="P:fatty acid elongation, monounsaturated fatty acid"/>
    <property type="evidence" value="ECO:0007669"/>
    <property type="project" value="TreeGrafter"/>
</dbReference>
<dbReference type="EC" id="2.3.1.199" evidence="10"/>
<comment type="similarity">
    <text evidence="10">Belongs to the ELO family.</text>
</comment>
<proteinExistence type="inferred from homology"/>
<reference evidence="11" key="1">
    <citation type="submission" date="2018-04" db="EMBL/GenBank/DDBJ databases">
        <title>Transcriptome assembly of Sipha flava.</title>
        <authorList>
            <person name="Scully E.D."/>
            <person name="Geib S.M."/>
            <person name="Palmer N.A."/>
            <person name="Koch K."/>
            <person name="Bradshaw J."/>
            <person name="Heng-Moss T."/>
            <person name="Sarath G."/>
        </authorList>
    </citation>
    <scope>NUCLEOTIDE SEQUENCE</scope>
</reference>
<dbReference type="InterPro" id="IPR002076">
    <property type="entry name" value="ELO_fam"/>
</dbReference>
<dbReference type="OrthoDB" id="434092at2759"/>
<evidence type="ECO:0000256" key="10">
    <source>
        <dbReference type="RuleBase" id="RU361115"/>
    </source>
</evidence>
<dbReference type="EMBL" id="GGMS01015444">
    <property type="protein sequence ID" value="MBY84647.1"/>
    <property type="molecule type" value="Transcribed_RNA"/>
</dbReference>
<keyword evidence="3 10" id="KW-0808">Transferase</keyword>
<sequence>MMTDTKNYNILHYINQTKHYIKEIVEREVKYDEEIDSWLLVSNPWPVVMIIIVYLLFVKKIGPKMMENREPYNITNIILIFNFLQFLYNSLLCLWIILTPGIPKFIFFNLCTITRETPHEKYLIKCLHTVSWFYFISKIIDLLDTVFFVLRKKQSHVSFLHVYHHTKMVMTCWLHIRYFKTEHAAYGAMLNSAVHIAMYGYYFLAALGPFMQKYLWWKVYVTRLQITQLFIAVTYLVFLYKYDCNMPRVLSSILIIDLFAFIYLFMDFYKTAYNKNITNKIVKLDVRHNISKVKQVDEMDNTDKIKSS</sequence>
<evidence type="ECO:0000256" key="4">
    <source>
        <dbReference type="ARBA" id="ARBA00022692"/>
    </source>
</evidence>
<evidence type="ECO:0000256" key="1">
    <source>
        <dbReference type="ARBA" id="ARBA00004141"/>
    </source>
</evidence>
<dbReference type="GO" id="GO:0030148">
    <property type="term" value="P:sphingolipid biosynthetic process"/>
    <property type="evidence" value="ECO:0007669"/>
    <property type="project" value="TreeGrafter"/>
</dbReference>
<feature type="transmembrane region" description="Helical" evidence="10">
    <location>
        <begin position="37"/>
        <end position="57"/>
    </location>
</feature>
<evidence type="ECO:0000313" key="11">
    <source>
        <dbReference type="EMBL" id="MBY84647.1"/>
    </source>
</evidence>
<feature type="transmembrane region" description="Helical" evidence="10">
    <location>
        <begin position="77"/>
        <end position="98"/>
    </location>
</feature>
<feature type="transmembrane region" description="Helical" evidence="10">
    <location>
        <begin position="184"/>
        <end position="204"/>
    </location>
</feature>
<evidence type="ECO:0000256" key="7">
    <source>
        <dbReference type="ARBA" id="ARBA00023098"/>
    </source>
</evidence>
<comment type="catalytic activity">
    <reaction evidence="10">
        <text>a very-long-chain acyl-CoA + malonyl-CoA + H(+) = a very-long-chain 3-oxoacyl-CoA + CO2 + CoA</text>
        <dbReference type="Rhea" id="RHEA:32727"/>
        <dbReference type="ChEBI" id="CHEBI:15378"/>
        <dbReference type="ChEBI" id="CHEBI:16526"/>
        <dbReference type="ChEBI" id="CHEBI:57287"/>
        <dbReference type="ChEBI" id="CHEBI:57384"/>
        <dbReference type="ChEBI" id="CHEBI:90725"/>
        <dbReference type="ChEBI" id="CHEBI:90736"/>
        <dbReference type="EC" id="2.3.1.199"/>
    </reaction>
</comment>
<keyword evidence="8 10" id="KW-0472">Membrane</keyword>
<dbReference type="PANTHER" id="PTHR11157">
    <property type="entry name" value="FATTY ACID ACYL TRANSFERASE-RELATED"/>
    <property type="match status" value="1"/>
</dbReference>
<dbReference type="Pfam" id="PF01151">
    <property type="entry name" value="ELO"/>
    <property type="match status" value="1"/>
</dbReference>
<dbReference type="Proteomes" id="UP000694846">
    <property type="component" value="Unplaced"/>
</dbReference>
<keyword evidence="12" id="KW-1185">Reference proteome</keyword>
<keyword evidence="4 10" id="KW-0812">Transmembrane</keyword>
<reference evidence="13" key="2">
    <citation type="submission" date="2025-04" db="UniProtKB">
        <authorList>
            <consortium name="RefSeq"/>
        </authorList>
    </citation>
    <scope>IDENTIFICATION</scope>
    <source>
        <tissue evidence="13">Whole body</tissue>
    </source>
</reference>
<evidence type="ECO:0000313" key="12">
    <source>
        <dbReference type="Proteomes" id="UP000694846"/>
    </source>
</evidence>
<evidence type="ECO:0000256" key="2">
    <source>
        <dbReference type="ARBA" id="ARBA00022516"/>
    </source>
</evidence>
<organism evidence="11">
    <name type="scientific">Sipha flava</name>
    <name type="common">yellow sugarcane aphid</name>
    <dbReference type="NCBI Taxonomy" id="143950"/>
    <lineage>
        <taxon>Eukaryota</taxon>
        <taxon>Metazoa</taxon>
        <taxon>Ecdysozoa</taxon>
        <taxon>Arthropoda</taxon>
        <taxon>Hexapoda</taxon>
        <taxon>Insecta</taxon>
        <taxon>Pterygota</taxon>
        <taxon>Neoptera</taxon>
        <taxon>Paraneoptera</taxon>
        <taxon>Hemiptera</taxon>
        <taxon>Sternorrhyncha</taxon>
        <taxon>Aphidomorpha</taxon>
        <taxon>Aphidoidea</taxon>
        <taxon>Aphididae</taxon>
        <taxon>Sipha</taxon>
    </lineage>
</organism>